<feature type="transmembrane region" description="Helical" evidence="1">
    <location>
        <begin position="12"/>
        <end position="29"/>
    </location>
</feature>
<name>A0A1J9U380_9BACI</name>
<keyword evidence="1" id="KW-0472">Membrane</keyword>
<dbReference type="AlphaFoldDB" id="A0A1J9U380"/>
<sequence length="65" mass="7967">MINLNFTYKRPLIFIVLLYIVLIAFNYANHNHFNWFENLIKTLFIVAFFEIMMWLFSSKKTTSRK</sequence>
<dbReference type="Proteomes" id="UP000181873">
    <property type="component" value="Unassembled WGS sequence"/>
</dbReference>
<organism evidence="2 3">
    <name type="scientific">Bacillus albus</name>
    <dbReference type="NCBI Taxonomy" id="2026189"/>
    <lineage>
        <taxon>Bacteria</taxon>
        <taxon>Bacillati</taxon>
        <taxon>Bacillota</taxon>
        <taxon>Bacilli</taxon>
        <taxon>Bacillales</taxon>
        <taxon>Bacillaceae</taxon>
        <taxon>Bacillus</taxon>
        <taxon>Bacillus cereus group</taxon>
    </lineage>
</organism>
<keyword evidence="1" id="KW-0812">Transmembrane</keyword>
<comment type="caution">
    <text evidence="2">The sequence shown here is derived from an EMBL/GenBank/DDBJ whole genome shotgun (WGS) entry which is preliminary data.</text>
</comment>
<keyword evidence="1" id="KW-1133">Transmembrane helix</keyword>
<evidence type="ECO:0000256" key="1">
    <source>
        <dbReference type="SAM" id="Phobius"/>
    </source>
</evidence>
<proteinExistence type="predicted"/>
<evidence type="ECO:0000313" key="3">
    <source>
        <dbReference type="Proteomes" id="UP000181873"/>
    </source>
</evidence>
<gene>
    <name evidence="2" type="ORF">BAU25_12550</name>
</gene>
<dbReference type="EMBL" id="MAOE01000090">
    <property type="protein sequence ID" value="OJD63651.1"/>
    <property type="molecule type" value="Genomic_DNA"/>
</dbReference>
<feature type="transmembrane region" description="Helical" evidence="1">
    <location>
        <begin position="35"/>
        <end position="56"/>
    </location>
</feature>
<reference evidence="2 3" key="1">
    <citation type="submission" date="2016-06" db="EMBL/GenBank/DDBJ databases">
        <title>First insights into the genetic diversity and population structure of in the Bacillus cereus group bacteria from diverse marine environments.</title>
        <authorList>
            <person name="Liu Y."/>
            <person name="Lai Q."/>
            <person name="Shao Z."/>
        </authorList>
    </citation>
    <scope>NUCLEOTIDE SEQUENCE [LARGE SCALE GENOMIC DNA]</scope>
    <source>
        <strain evidence="2 3">N35-10-2</strain>
    </source>
</reference>
<evidence type="ECO:0000313" key="2">
    <source>
        <dbReference type="EMBL" id="OJD63651.1"/>
    </source>
</evidence>
<protein>
    <submittedName>
        <fullName evidence="2">Uncharacterized protein</fullName>
    </submittedName>
</protein>
<accession>A0A1J9U380</accession>